<proteinExistence type="predicted"/>
<dbReference type="VEuPathDB" id="VectorBase:AQUA014909"/>
<protein>
    <submittedName>
        <fullName evidence="1">Uncharacterized protein</fullName>
    </submittedName>
</protein>
<dbReference type="EnsemblMetazoa" id="AQUA014909-RA">
    <property type="protein sequence ID" value="AQUA014909-PA"/>
    <property type="gene ID" value="AQUA014909"/>
</dbReference>
<reference evidence="1" key="1">
    <citation type="submission" date="2020-05" db="UniProtKB">
        <authorList>
            <consortium name="EnsemblMetazoa"/>
        </authorList>
    </citation>
    <scope>IDENTIFICATION</scope>
    <source>
        <strain evidence="1">SANGQUA</strain>
    </source>
</reference>
<accession>A0A182XSV4</accession>
<evidence type="ECO:0000313" key="1">
    <source>
        <dbReference type="EnsemblMetazoa" id="AQUA014909-PA"/>
    </source>
</evidence>
<keyword evidence="2" id="KW-1185">Reference proteome</keyword>
<organism evidence="1 2">
    <name type="scientific">Anopheles quadriannulatus</name>
    <name type="common">Mosquito</name>
    <dbReference type="NCBI Taxonomy" id="34691"/>
    <lineage>
        <taxon>Eukaryota</taxon>
        <taxon>Metazoa</taxon>
        <taxon>Ecdysozoa</taxon>
        <taxon>Arthropoda</taxon>
        <taxon>Hexapoda</taxon>
        <taxon>Insecta</taxon>
        <taxon>Pterygota</taxon>
        <taxon>Neoptera</taxon>
        <taxon>Endopterygota</taxon>
        <taxon>Diptera</taxon>
        <taxon>Nematocera</taxon>
        <taxon>Culicoidea</taxon>
        <taxon>Culicidae</taxon>
        <taxon>Anophelinae</taxon>
        <taxon>Anopheles</taxon>
    </lineage>
</organism>
<sequence length="12" mass="1384">MVFGIRIGHPRT</sequence>
<name>A0A182XSV4_ANOQN</name>
<evidence type="ECO:0000313" key="2">
    <source>
        <dbReference type="Proteomes" id="UP000076407"/>
    </source>
</evidence>
<dbReference type="Proteomes" id="UP000076407">
    <property type="component" value="Unassembled WGS sequence"/>
</dbReference>